<dbReference type="SUPFAM" id="SSF50447">
    <property type="entry name" value="Translation proteins"/>
    <property type="match status" value="1"/>
</dbReference>
<evidence type="ECO:0000313" key="4">
    <source>
        <dbReference type="EMBL" id="CAG1846888.1"/>
    </source>
</evidence>
<keyword evidence="6" id="KW-1185">Reference proteome</keyword>
<dbReference type="Pfam" id="PF00297">
    <property type="entry name" value="Ribosomal_L3"/>
    <property type="match status" value="1"/>
</dbReference>
<dbReference type="GO" id="GO:0003735">
    <property type="term" value="F:structural constituent of ribosome"/>
    <property type="evidence" value="ECO:0007669"/>
    <property type="project" value="InterPro"/>
</dbReference>
<dbReference type="GO" id="GO:1990904">
    <property type="term" value="C:ribonucleoprotein complex"/>
    <property type="evidence" value="ECO:0007669"/>
    <property type="project" value="UniProtKB-KW"/>
</dbReference>
<sequence length="78" mass="8715">MFLILQSLVLDFIQGKEDISSEVGAPKARSLGFLPRKRASRHRGKVLSFPRMNQQNPCKLTAFLGYKSGMTTRTVSVC</sequence>
<gene>
    <name evidence="4" type="ORF">GSMUA_166830.1</name>
</gene>
<evidence type="ECO:0000256" key="1">
    <source>
        <dbReference type="ARBA" id="ARBA00006540"/>
    </source>
</evidence>
<dbReference type="GO" id="GO:0006412">
    <property type="term" value="P:translation"/>
    <property type="evidence" value="ECO:0007669"/>
    <property type="project" value="InterPro"/>
</dbReference>
<dbReference type="InterPro" id="IPR044892">
    <property type="entry name" value="Ribosomal_L3_dom_3_arc_sf"/>
</dbReference>
<protein>
    <submittedName>
        <fullName evidence="4">(wild Malaysian banana) hypothetical protein</fullName>
    </submittedName>
</protein>
<dbReference type="Gramene" id="Ma06_t20930.1">
    <property type="protein sequence ID" value="Ma06_p20930.1"/>
    <property type="gene ID" value="Ma06_g20930"/>
</dbReference>
<dbReference type="AlphaFoldDB" id="A0A804JIK0"/>
<dbReference type="InterPro" id="IPR000597">
    <property type="entry name" value="Ribosomal_uL3"/>
</dbReference>
<dbReference type="InParanoid" id="A0A804JIK0"/>
<keyword evidence="2" id="KW-0689">Ribosomal protein</keyword>
<accession>A0A804JIK0</accession>
<name>A0A804JIK0_MUSAM</name>
<dbReference type="GO" id="GO:0005840">
    <property type="term" value="C:ribosome"/>
    <property type="evidence" value="ECO:0007669"/>
    <property type="project" value="UniProtKB-KW"/>
</dbReference>
<dbReference type="Proteomes" id="UP000012960">
    <property type="component" value="Unplaced"/>
</dbReference>
<reference evidence="4" key="1">
    <citation type="submission" date="2021-03" db="EMBL/GenBank/DDBJ databases">
        <authorList>
            <consortium name="Genoscope - CEA"/>
            <person name="William W."/>
        </authorList>
    </citation>
    <scope>NUCLEOTIDE SEQUENCE</scope>
    <source>
        <strain evidence="4">Doubled-haploid Pahang</strain>
    </source>
</reference>
<evidence type="ECO:0000313" key="6">
    <source>
        <dbReference type="Proteomes" id="UP000012960"/>
    </source>
</evidence>
<dbReference type="EnsemblPlants" id="Ma06_t20930.1">
    <property type="protein sequence ID" value="Ma06_p20930.1"/>
    <property type="gene ID" value="Ma06_g20930"/>
</dbReference>
<dbReference type="Gene3D" id="4.10.960.10">
    <property type="entry name" value="Ribosomal protein L3, domain 3"/>
    <property type="match status" value="1"/>
</dbReference>
<evidence type="ECO:0000256" key="2">
    <source>
        <dbReference type="ARBA" id="ARBA00022980"/>
    </source>
</evidence>
<keyword evidence="3" id="KW-0687">Ribonucleoprotein</keyword>
<dbReference type="EMBL" id="HG996471">
    <property type="protein sequence ID" value="CAG1846888.1"/>
    <property type="molecule type" value="Genomic_DNA"/>
</dbReference>
<reference evidence="5" key="2">
    <citation type="submission" date="2021-05" db="UniProtKB">
        <authorList>
            <consortium name="EnsemblPlants"/>
        </authorList>
    </citation>
    <scope>IDENTIFICATION</scope>
    <source>
        <strain evidence="5">subsp. malaccensis</strain>
    </source>
</reference>
<organism evidence="5 6">
    <name type="scientific">Musa acuminata subsp. malaccensis</name>
    <name type="common">Wild banana</name>
    <name type="synonym">Musa malaccensis</name>
    <dbReference type="NCBI Taxonomy" id="214687"/>
    <lineage>
        <taxon>Eukaryota</taxon>
        <taxon>Viridiplantae</taxon>
        <taxon>Streptophyta</taxon>
        <taxon>Embryophyta</taxon>
        <taxon>Tracheophyta</taxon>
        <taxon>Spermatophyta</taxon>
        <taxon>Magnoliopsida</taxon>
        <taxon>Liliopsida</taxon>
        <taxon>Zingiberales</taxon>
        <taxon>Musaceae</taxon>
        <taxon>Musa</taxon>
    </lineage>
</organism>
<comment type="similarity">
    <text evidence="1">Belongs to the universal ribosomal protein uL3 family.</text>
</comment>
<evidence type="ECO:0000313" key="5">
    <source>
        <dbReference type="EnsemblPlants" id="Ma06_p20930.1"/>
    </source>
</evidence>
<proteinExistence type="inferred from homology"/>
<dbReference type="InterPro" id="IPR009000">
    <property type="entry name" value="Transl_B-barrel_sf"/>
</dbReference>
<evidence type="ECO:0000256" key="3">
    <source>
        <dbReference type="ARBA" id="ARBA00023274"/>
    </source>
</evidence>